<dbReference type="Proteomes" id="UP001516023">
    <property type="component" value="Unassembled WGS sequence"/>
</dbReference>
<evidence type="ECO:0000256" key="2">
    <source>
        <dbReference type="ARBA" id="ARBA00006369"/>
    </source>
</evidence>
<comment type="similarity">
    <text evidence="2">Belongs to the BRX1 family.</text>
</comment>
<organism evidence="7 8">
    <name type="scientific">Cyclotella cryptica</name>
    <dbReference type="NCBI Taxonomy" id="29204"/>
    <lineage>
        <taxon>Eukaryota</taxon>
        <taxon>Sar</taxon>
        <taxon>Stramenopiles</taxon>
        <taxon>Ochrophyta</taxon>
        <taxon>Bacillariophyta</taxon>
        <taxon>Coscinodiscophyceae</taxon>
        <taxon>Thalassiosirophycidae</taxon>
        <taxon>Stephanodiscales</taxon>
        <taxon>Stephanodiscaceae</taxon>
        <taxon>Cyclotella</taxon>
    </lineage>
</organism>
<keyword evidence="8" id="KW-1185">Reference proteome</keyword>
<comment type="caution">
    <text evidence="7">The sequence shown here is derived from an EMBL/GenBank/DDBJ whole genome shotgun (WGS) entry which is preliminary data.</text>
</comment>
<dbReference type="PANTHER" id="PTHR13634:SF0">
    <property type="entry name" value="RIBOSOME BIOGENESIS PROTEIN BRX1 HOMOLOG"/>
    <property type="match status" value="1"/>
</dbReference>
<dbReference type="Pfam" id="PF04427">
    <property type="entry name" value="Brix"/>
    <property type="match status" value="1"/>
</dbReference>
<dbReference type="PANTHER" id="PTHR13634">
    <property type="entry name" value="RIBOSOME BIOGENESIS PROTEIN BRIX"/>
    <property type="match status" value="1"/>
</dbReference>
<evidence type="ECO:0000256" key="1">
    <source>
        <dbReference type="ARBA" id="ARBA00004604"/>
    </source>
</evidence>
<gene>
    <name evidence="7" type="ORF">HJC23_010024</name>
</gene>
<dbReference type="PROSITE" id="PS50833">
    <property type="entry name" value="BRIX"/>
    <property type="match status" value="1"/>
</dbReference>
<keyword evidence="4" id="KW-0539">Nucleus</keyword>
<feature type="region of interest" description="Disordered" evidence="5">
    <location>
        <begin position="1"/>
        <end position="58"/>
    </location>
</feature>
<protein>
    <recommendedName>
        <fullName evidence="6">Brix domain-containing protein</fullName>
    </recommendedName>
</protein>
<dbReference type="InterPro" id="IPR026532">
    <property type="entry name" value="BRX1"/>
</dbReference>
<evidence type="ECO:0000256" key="4">
    <source>
        <dbReference type="ARBA" id="ARBA00023242"/>
    </source>
</evidence>
<sequence>MAKKRKQQLVEDTPQEQVDESVHDHADDDAAISSEEEDESPPAPAKAPPTASAITSDGRYHNKQRLLLISSRGVTARYRHLLEDLRTLIPHAKKESKLDVGKNYSGSGNGNGGGYGAAVNEIAEVRGCHTVMFLECRKRGQDGYLWLGRTCHANSQMQMAESTNASTKHLMISGGPSVKFHITNIHTMDELKLTGNCMKGSRPILSFDSQFSSNDPNLSHLQIIKHLMIDVFGTPRGHPKSKPFVDRVMAFYYADGKIWVRNYQILEQTATNAKEAQTQRKLTGQSSSTSLIEIGPRFVLNPIRIFRGSFGGQTLYVNEEFVNPNVVRSLEKKEKGERYVKRKGAEKKRKRYEEELTAVVPVDPLGDVFR</sequence>
<dbReference type="SMART" id="SM00879">
    <property type="entry name" value="Brix"/>
    <property type="match status" value="1"/>
</dbReference>
<dbReference type="GO" id="GO:0005730">
    <property type="term" value="C:nucleolus"/>
    <property type="evidence" value="ECO:0007669"/>
    <property type="project" value="UniProtKB-SubCell"/>
</dbReference>
<proteinExistence type="inferred from homology"/>
<evidence type="ECO:0000313" key="7">
    <source>
        <dbReference type="EMBL" id="KAL3790745.1"/>
    </source>
</evidence>
<dbReference type="GO" id="GO:0042254">
    <property type="term" value="P:ribosome biogenesis"/>
    <property type="evidence" value="ECO:0007669"/>
    <property type="project" value="UniProtKB-KW"/>
</dbReference>
<evidence type="ECO:0000256" key="5">
    <source>
        <dbReference type="SAM" id="MobiDB-lite"/>
    </source>
</evidence>
<feature type="domain" description="Brix" evidence="6">
    <location>
        <begin position="64"/>
        <end position="311"/>
    </location>
</feature>
<evidence type="ECO:0000313" key="8">
    <source>
        <dbReference type="Proteomes" id="UP001516023"/>
    </source>
</evidence>
<feature type="compositionally biased region" description="Acidic residues" evidence="5">
    <location>
        <begin position="29"/>
        <end position="40"/>
    </location>
</feature>
<evidence type="ECO:0000256" key="3">
    <source>
        <dbReference type="ARBA" id="ARBA00022517"/>
    </source>
</evidence>
<accession>A0ABD3PRS8</accession>
<dbReference type="EMBL" id="JABMIG020000123">
    <property type="protein sequence ID" value="KAL3790745.1"/>
    <property type="molecule type" value="Genomic_DNA"/>
</dbReference>
<dbReference type="InterPro" id="IPR007109">
    <property type="entry name" value="Brix"/>
</dbReference>
<keyword evidence="3" id="KW-0690">Ribosome biogenesis</keyword>
<dbReference type="AlphaFoldDB" id="A0ABD3PRS8"/>
<name>A0ABD3PRS8_9STRA</name>
<reference evidence="7 8" key="1">
    <citation type="journal article" date="2020" name="G3 (Bethesda)">
        <title>Improved Reference Genome for Cyclotella cryptica CCMP332, a Model for Cell Wall Morphogenesis, Salinity Adaptation, and Lipid Production in Diatoms (Bacillariophyta).</title>
        <authorList>
            <person name="Roberts W.R."/>
            <person name="Downey K.M."/>
            <person name="Ruck E.C."/>
            <person name="Traller J.C."/>
            <person name="Alverson A.J."/>
        </authorList>
    </citation>
    <scope>NUCLEOTIDE SEQUENCE [LARGE SCALE GENOMIC DNA]</scope>
    <source>
        <strain evidence="7 8">CCMP332</strain>
    </source>
</reference>
<comment type="subcellular location">
    <subcellularLocation>
        <location evidence="1">Nucleus</location>
        <location evidence="1">Nucleolus</location>
    </subcellularLocation>
</comment>
<evidence type="ECO:0000259" key="6">
    <source>
        <dbReference type="PROSITE" id="PS50833"/>
    </source>
</evidence>